<name>A0A9W6ZPY4_9STRA</name>
<sequence length="83" mass="8976">MTTSSNHITAYESLSNHTTRYLTTLVISARRHALRRLGIRTMSASVQVVLTLSDLNAALKENGGEEYYSSNLPKGAVLPRGGG</sequence>
<dbReference type="Proteomes" id="UP001165082">
    <property type="component" value="Unassembled WGS sequence"/>
</dbReference>
<organism evidence="1 2">
    <name type="scientific">Triparma retinervis</name>
    <dbReference type="NCBI Taxonomy" id="2557542"/>
    <lineage>
        <taxon>Eukaryota</taxon>
        <taxon>Sar</taxon>
        <taxon>Stramenopiles</taxon>
        <taxon>Ochrophyta</taxon>
        <taxon>Bolidophyceae</taxon>
        <taxon>Parmales</taxon>
        <taxon>Triparmaceae</taxon>
        <taxon>Triparma</taxon>
    </lineage>
</organism>
<gene>
    <name evidence="1" type="ORF">TrRE_jg8913</name>
</gene>
<dbReference type="OrthoDB" id="10624442at2759"/>
<reference evidence="1" key="1">
    <citation type="submission" date="2022-07" db="EMBL/GenBank/DDBJ databases">
        <title>Genome analysis of Parmales, a sister group of diatoms, reveals the evolutionary specialization of diatoms from phago-mixotrophs to photoautotrophs.</title>
        <authorList>
            <person name="Ban H."/>
            <person name="Sato S."/>
            <person name="Yoshikawa S."/>
            <person name="Kazumasa Y."/>
            <person name="Nakamura Y."/>
            <person name="Ichinomiya M."/>
            <person name="Saitoh K."/>
            <person name="Sato N."/>
            <person name="Blanc-Mathieu R."/>
            <person name="Endo H."/>
            <person name="Kuwata A."/>
            <person name="Ogata H."/>
        </authorList>
    </citation>
    <scope>NUCLEOTIDE SEQUENCE</scope>
</reference>
<dbReference type="AlphaFoldDB" id="A0A9W6ZPY4"/>
<proteinExistence type="predicted"/>
<evidence type="ECO:0000313" key="1">
    <source>
        <dbReference type="EMBL" id="GMH55252.1"/>
    </source>
</evidence>
<keyword evidence="2" id="KW-1185">Reference proteome</keyword>
<comment type="caution">
    <text evidence="1">The sequence shown here is derived from an EMBL/GenBank/DDBJ whole genome shotgun (WGS) entry which is preliminary data.</text>
</comment>
<feature type="non-terminal residue" evidence="1">
    <location>
        <position position="83"/>
    </location>
</feature>
<evidence type="ECO:0000313" key="2">
    <source>
        <dbReference type="Proteomes" id="UP001165082"/>
    </source>
</evidence>
<protein>
    <submittedName>
        <fullName evidence="1">Uncharacterized protein</fullName>
    </submittedName>
</protein>
<accession>A0A9W6ZPY4</accession>
<dbReference type="EMBL" id="BRXZ01002136">
    <property type="protein sequence ID" value="GMH55252.1"/>
    <property type="molecule type" value="Genomic_DNA"/>
</dbReference>